<evidence type="ECO:0000256" key="4">
    <source>
        <dbReference type="ARBA" id="ARBA00022842"/>
    </source>
</evidence>
<dbReference type="GO" id="GO:0005829">
    <property type="term" value="C:cytosol"/>
    <property type="evidence" value="ECO:0007669"/>
    <property type="project" value="TreeGrafter"/>
</dbReference>
<dbReference type="Gene3D" id="3.30.230.10">
    <property type="match status" value="1"/>
</dbReference>
<evidence type="ECO:0000313" key="6">
    <source>
        <dbReference type="RefSeq" id="XP_011642661.1"/>
    </source>
</evidence>
<keyword evidence="4" id="KW-0460">Magnesium</keyword>
<dbReference type="InterPro" id="IPR006205">
    <property type="entry name" value="Mev_gal_kin"/>
</dbReference>
<dbReference type="OrthoDB" id="1652964at2759"/>
<dbReference type="InterPro" id="IPR036554">
    <property type="entry name" value="GHMP_kinase_C_sf"/>
</dbReference>
<keyword evidence="5" id="KW-1185">Reference proteome</keyword>
<dbReference type="KEGG" id="pbar:105430684"/>
<dbReference type="GO" id="GO:0005524">
    <property type="term" value="F:ATP binding"/>
    <property type="evidence" value="ECO:0007669"/>
    <property type="project" value="InterPro"/>
</dbReference>
<dbReference type="InterPro" id="IPR014721">
    <property type="entry name" value="Ribsml_uS5_D2-typ_fold_subgr"/>
</dbReference>
<dbReference type="GO" id="GO:0006695">
    <property type="term" value="P:cholesterol biosynthetic process"/>
    <property type="evidence" value="ECO:0007669"/>
    <property type="project" value="TreeGrafter"/>
</dbReference>
<name>A0A6I9WI98_9HYME</name>
<dbReference type="PANTHER" id="PTHR43290">
    <property type="entry name" value="MEVALONATE KINASE"/>
    <property type="match status" value="1"/>
</dbReference>
<evidence type="ECO:0000256" key="3">
    <source>
        <dbReference type="ARBA" id="ARBA00022777"/>
    </source>
</evidence>
<reference evidence="6" key="1">
    <citation type="submission" date="2025-08" db="UniProtKB">
        <authorList>
            <consortium name="RefSeq"/>
        </authorList>
    </citation>
    <scope>IDENTIFICATION</scope>
</reference>
<dbReference type="InterPro" id="IPR020568">
    <property type="entry name" value="Ribosomal_Su5_D2-typ_SF"/>
</dbReference>
<proteinExistence type="predicted"/>
<evidence type="ECO:0000313" key="5">
    <source>
        <dbReference type="Proteomes" id="UP000504615"/>
    </source>
</evidence>
<keyword evidence="1" id="KW-0963">Cytoplasm</keyword>
<dbReference type="UniPathway" id="UPA00057">
    <property type="reaction ID" value="UER00098"/>
</dbReference>
<dbReference type="PANTHER" id="PTHR43290:SF2">
    <property type="entry name" value="MEVALONATE KINASE"/>
    <property type="match status" value="1"/>
</dbReference>
<keyword evidence="2" id="KW-0808">Transferase</keyword>
<keyword evidence="3" id="KW-0418">Kinase</keyword>
<gene>
    <name evidence="6" type="primary">LOC105430684</name>
</gene>
<dbReference type="Proteomes" id="UP000504615">
    <property type="component" value="Unplaced"/>
</dbReference>
<dbReference type="GO" id="GO:0004496">
    <property type="term" value="F:mevalonate kinase activity"/>
    <property type="evidence" value="ECO:0007669"/>
    <property type="project" value="InterPro"/>
</dbReference>
<dbReference type="SUPFAM" id="SSF54211">
    <property type="entry name" value="Ribosomal protein S5 domain 2-like"/>
    <property type="match status" value="1"/>
</dbReference>
<organism evidence="5 6">
    <name type="scientific">Pogonomyrmex barbatus</name>
    <name type="common">red harvester ant</name>
    <dbReference type="NCBI Taxonomy" id="144034"/>
    <lineage>
        <taxon>Eukaryota</taxon>
        <taxon>Metazoa</taxon>
        <taxon>Ecdysozoa</taxon>
        <taxon>Arthropoda</taxon>
        <taxon>Hexapoda</taxon>
        <taxon>Insecta</taxon>
        <taxon>Pterygota</taxon>
        <taxon>Neoptera</taxon>
        <taxon>Endopterygota</taxon>
        <taxon>Hymenoptera</taxon>
        <taxon>Apocrita</taxon>
        <taxon>Aculeata</taxon>
        <taxon>Formicoidea</taxon>
        <taxon>Formicidae</taxon>
        <taxon>Myrmicinae</taxon>
        <taxon>Pogonomyrmex</taxon>
    </lineage>
</organism>
<dbReference type="RefSeq" id="XP_011642661.1">
    <property type="nucleotide sequence ID" value="XM_011644359.2"/>
</dbReference>
<evidence type="ECO:0000256" key="1">
    <source>
        <dbReference type="ARBA" id="ARBA00022490"/>
    </source>
</evidence>
<sequence>MHNFELSAPGAICLYGDSVIMYKMTCVGASIGLYTRLTFKSLCSKSIERDFIEFEYSNINLHIRVPLMTFLAYFFHENVNRNAHVTRIRDEVESFVNSLRRMYIGMYEPNNRNHLLSLRAFFFLLVLISYTSRHDIKQSFVVKVSTELAIGQGLGSSASLAVCFAACFLRWSILQKGIAIEEWDMFGKSLIIEFAAICDSIIFNAESKLKAVVSTCGSVVAFNEGKVSRIYLNIPNMKIMLVFSNFGVRVPTVKEIQRYVLKHSITVSILNIVENISKMSVQTFNMIEKKRLPLPEMGHLFLPYYEKLSEFLRMNQEILCAIYMVHPNTKLICAIAQKYLFAGKSISINKSAFILLPPNITDEIIIQLMSEFNSFNMIAILTSLCCDGLRLTETI</sequence>
<accession>A0A6I9WI98</accession>
<dbReference type="GO" id="GO:0019287">
    <property type="term" value="P:isopentenyl diphosphate biosynthetic process, mevalonate pathway"/>
    <property type="evidence" value="ECO:0007669"/>
    <property type="project" value="UniProtKB-UniPathway"/>
</dbReference>
<dbReference type="GeneID" id="105430684"/>
<dbReference type="AlphaFoldDB" id="A0A6I9WI98"/>
<protein>
    <submittedName>
        <fullName evidence="6">Mevalonate kinase-like</fullName>
    </submittedName>
</protein>
<dbReference type="Gene3D" id="3.30.70.890">
    <property type="entry name" value="GHMP kinase, C-terminal domain"/>
    <property type="match status" value="1"/>
</dbReference>
<evidence type="ECO:0000256" key="2">
    <source>
        <dbReference type="ARBA" id="ARBA00022679"/>
    </source>
</evidence>